<keyword evidence="3" id="KW-1185">Reference proteome</keyword>
<dbReference type="SUPFAM" id="SSF52821">
    <property type="entry name" value="Rhodanese/Cell cycle control phosphatase"/>
    <property type="match status" value="1"/>
</dbReference>
<dbReference type="CDD" id="cd00158">
    <property type="entry name" value="RHOD"/>
    <property type="match status" value="1"/>
</dbReference>
<dbReference type="EMBL" id="AP027370">
    <property type="protein sequence ID" value="BDY12452.1"/>
    <property type="molecule type" value="Genomic_DNA"/>
</dbReference>
<evidence type="ECO:0000313" key="2">
    <source>
        <dbReference type="EMBL" id="BDY12452.1"/>
    </source>
</evidence>
<dbReference type="InterPro" id="IPR036873">
    <property type="entry name" value="Rhodanese-like_dom_sf"/>
</dbReference>
<name>A0ABM8FJJ2_9BACT</name>
<dbReference type="SMART" id="SM00450">
    <property type="entry name" value="RHOD"/>
    <property type="match status" value="1"/>
</dbReference>
<protein>
    <recommendedName>
        <fullName evidence="1">Rhodanese domain-containing protein</fullName>
    </recommendedName>
</protein>
<accession>A0ABM8FJJ2</accession>
<dbReference type="Gene3D" id="3.40.250.10">
    <property type="entry name" value="Rhodanese-like domain"/>
    <property type="match status" value="1"/>
</dbReference>
<dbReference type="RefSeq" id="WP_286337645.1">
    <property type="nucleotide sequence ID" value="NZ_AP027370.1"/>
</dbReference>
<gene>
    <name evidence="2" type="ORF">HCR_07640</name>
</gene>
<sequence length="134" mass="14815">MSTLDQNIVERVEAAIALDKEKPGLGNVDMEKGMELIREVGAVLLDVRPPAKVSGENAEEADIPDAYYTPYTEFTTYLDILPKDKTTPILVACLKGWFANRVMGYLEALGYENVYVLGANIEDMIAAHKAHVQK</sequence>
<dbReference type="Pfam" id="PF00581">
    <property type="entry name" value="Rhodanese"/>
    <property type="match status" value="1"/>
</dbReference>
<dbReference type="InterPro" id="IPR001763">
    <property type="entry name" value="Rhodanese-like_dom"/>
</dbReference>
<organism evidence="2 3">
    <name type="scientific">Hydrogenimonas cancrithermarum</name>
    <dbReference type="NCBI Taxonomy" id="2993563"/>
    <lineage>
        <taxon>Bacteria</taxon>
        <taxon>Pseudomonadati</taxon>
        <taxon>Campylobacterota</taxon>
        <taxon>Epsilonproteobacteria</taxon>
        <taxon>Campylobacterales</taxon>
        <taxon>Hydrogenimonadaceae</taxon>
        <taxon>Hydrogenimonas</taxon>
    </lineage>
</organism>
<evidence type="ECO:0000259" key="1">
    <source>
        <dbReference type="PROSITE" id="PS50206"/>
    </source>
</evidence>
<evidence type="ECO:0000313" key="3">
    <source>
        <dbReference type="Proteomes" id="UP001321445"/>
    </source>
</evidence>
<dbReference type="Proteomes" id="UP001321445">
    <property type="component" value="Chromosome"/>
</dbReference>
<reference evidence="2 3" key="1">
    <citation type="submission" date="2023-03" db="EMBL/GenBank/DDBJ databases">
        <title>Description of Hydrogenimonas sp. ISO32.</title>
        <authorList>
            <person name="Mino S."/>
            <person name="Fukazawa S."/>
            <person name="Sawabe T."/>
        </authorList>
    </citation>
    <scope>NUCLEOTIDE SEQUENCE [LARGE SCALE GENOMIC DNA]</scope>
    <source>
        <strain evidence="2 3">ISO32</strain>
    </source>
</reference>
<proteinExistence type="predicted"/>
<dbReference type="PROSITE" id="PS50206">
    <property type="entry name" value="RHODANESE_3"/>
    <property type="match status" value="1"/>
</dbReference>
<feature type="domain" description="Rhodanese" evidence="1">
    <location>
        <begin position="38"/>
        <end position="133"/>
    </location>
</feature>